<evidence type="ECO:0000256" key="7">
    <source>
        <dbReference type="ARBA" id="ARBA00057608"/>
    </source>
</evidence>
<dbReference type="GO" id="GO:0046872">
    <property type="term" value="F:metal ion binding"/>
    <property type="evidence" value="ECO:0007669"/>
    <property type="project" value="UniProtKB-KW"/>
</dbReference>
<feature type="binding site" evidence="9">
    <location>
        <position position="11"/>
    </location>
    <ligand>
        <name>Zn(2+)</name>
        <dbReference type="ChEBI" id="CHEBI:29105"/>
    </ligand>
</feature>
<reference evidence="10 11" key="1">
    <citation type="submission" date="2019-12" db="EMBL/GenBank/DDBJ databases">
        <authorList>
            <person name="Zhao J."/>
        </authorList>
    </citation>
    <scope>NUCLEOTIDE SEQUENCE [LARGE SCALE GENOMIC DNA]</scope>
    <source>
        <strain evidence="10 11">S-15</strain>
    </source>
</reference>
<evidence type="ECO:0000256" key="9">
    <source>
        <dbReference type="PIRSR" id="PIRSR604597-1"/>
    </source>
</evidence>
<evidence type="ECO:0000256" key="3">
    <source>
        <dbReference type="ARBA" id="ARBA00022801"/>
    </source>
</evidence>
<feature type="binding site" evidence="9">
    <location>
        <position position="24"/>
    </location>
    <ligand>
        <name>Zn(2+)</name>
        <dbReference type="ChEBI" id="CHEBI:29105"/>
    </ligand>
</feature>
<dbReference type="AlphaFoldDB" id="A0A6N9NHB8"/>
<keyword evidence="4 9" id="KW-0862">Zinc</keyword>
<dbReference type="EMBL" id="WWNE01000003">
    <property type="protein sequence ID" value="NBG64587.1"/>
    <property type="molecule type" value="Genomic_DNA"/>
</dbReference>
<dbReference type="NCBIfam" id="TIGR00624">
    <property type="entry name" value="tag"/>
    <property type="match status" value="1"/>
</dbReference>
<keyword evidence="11" id="KW-1185">Reference proteome</keyword>
<dbReference type="GO" id="GO:0008725">
    <property type="term" value="F:DNA-3-methyladenine glycosylase activity"/>
    <property type="evidence" value="ECO:0007669"/>
    <property type="project" value="UniProtKB-EC"/>
</dbReference>
<dbReference type="PANTHER" id="PTHR30037">
    <property type="entry name" value="DNA-3-METHYLADENINE GLYCOSYLASE 1"/>
    <property type="match status" value="1"/>
</dbReference>
<evidence type="ECO:0000256" key="6">
    <source>
        <dbReference type="ARBA" id="ARBA00052558"/>
    </source>
</evidence>
<evidence type="ECO:0000256" key="5">
    <source>
        <dbReference type="ARBA" id="ARBA00023204"/>
    </source>
</evidence>
<keyword evidence="5" id="KW-0234">DNA repair</keyword>
<dbReference type="PANTHER" id="PTHR30037:SF4">
    <property type="entry name" value="DNA-3-METHYLADENINE GLYCOSYLASE I"/>
    <property type="match status" value="1"/>
</dbReference>
<dbReference type="InterPro" id="IPR011257">
    <property type="entry name" value="DNA_glycosylase"/>
</dbReference>
<keyword evidence="3 10" id="KW-0378">Hydrolase</keyword>
<evidence type="ECO:0000256" key="4">
    <source>
        <dbReference type="ARBA" id="ARBA00022833"/>
    </source>
</evidence>
<dbReference type="InterPro" id="IPR005019">
    <property type="entry name" value="Adenine_glyco"/>
</dbReference>
<evidence type="ECO:0000313" key="10">
    <source>
        <dbReference type="EMBL" id="NBG64587.1"/>
    </source>
</evidence>
<sequence length="194" mass="22508">MAVVEVKKNRCEWVTEDDIYIRYHDEEWGRPVKDNQKLFELFILEGFQAGLSWITVLKKRHHFRKVFDGFNPEVIANYSNDKVEELLKDPGIIRNRLKVNGAIINAKLFLEMEQESVNFSQFVWSFVGHSPKVNQFNSVKEIPALTPEATAMSKALKKRGFKFCGPTICYAFMQASGMVNDHTSQCFLYPYSKK</sequence>
<keyword evidence="1 9" id="KW-0479">Metal-binding</keyword>
<evidence type="ECO:0000256" key="2">
    <source>
        <dbReference type="ARBA" id="ARBA00022763"/>
    </source>
</evidence>
<feature type="binding site" evidence="9">
    <location>
        <position position="186"/>
    </location>
    <ligand>
        <name>Zn(2+)</name>
        <dbReference type="ChEBI" id="CHEBI:29105"/>
    </ligand>
</feature>
<comment type="catalytic activity">
    <reaction evidence="6">
        <text>Hydrolysis of alkylated DNA, releasing 3-methyladenine.</text>
        <dbReference type="EC" id="3.2.2.20"/>
    </reaction>
</comment>
<proteinExistence type="predicted"/>
<evidence type="ECO:0000313" key="11">
    <source>
        <dbReference type="Proteomes" id="UP000470771"/>
    </source>
</evidence>
<dbReference type="FunFam" id="1.10.340.30:FF:000009">
    <property type="entry name" value="DNA-3-methyladenine glycosylase I"/>
    <property type="match status" value="1"/>
</dbReference>
<comment type="caution">
    <text evidence="10">The sequence shown here is derived from an EMBL/GenBank/DDBJ whole genome shotgun (WGS) entry which is preliminary data.</text>
</comment>
<accession>A0A6N9NHB8</accession>
<dbReference type="InterPro" id="IPR052891">
    <property type="entry name" value="DNA-3mA_glycosylase"/>
</dbReference>
<dbReference type="SUPFAM" id="SSF48150">
    <property type="entry name" value="DNA-glycosylase"/>
    <property type="match status" value="1"/>
</dbReference>
<evidence type="ECO:0000256" key="1">
    <source>
        <dbReference type="ARBA" id="ARBA00022723"/>
    </source>
</evidence>
<dbReference type="RefSeq" id="WP_160630908.1">
    <property type="nucleotide sequence ID" value="NZ_WWNE01000003.1"/>
</dbReference>
<dbReference type="Gene3D" id="1.10.340.30">
    <property type="entry name" value="Hypothetical protein, domain 2"/>
    <property type="match status" value="1"/>
</dbReference>
<keyword evidence="10" id="KW-0326">Glycosidase</keyword>
<feature type="binding site" evidence="9">
    <location>
        <position position="182"/>
    </location>
    <ligand>
        <name>Zn(2+)</name>
        <dbReference type="ChEBI" id="CHEBI:29105"/>
    </ligand>
</feature>
<keyword evidence="2" id="KW-0227">DNA damage</keyword>
<dbReference type="Proteomes" id="UP000470771">
    <property type="component" value="Unassembled WGS sequence"/>
</dbReference>
<evidence type="ECO:0000256" key="8">
    <source>
        <dbReference type="ARBA" id="ARBA00066766"/>
    </source>
</evidence>
<protein>
    <recommendedName>
        <fullName evidence="8">DNA-3-methyladenine glycosylase I</fullName>
        <ecNumber evidence="8">3.2.2.20</ecNumber>
    </recommendedName>
</protein>
<comment type="function">
    <text evidence="7">Hydrolysis of the deoxyribose N-glycosidic bond to excise 3-methyladenine from the damaged DNA polymer formed by alkylation lesions.</text>
</comment>
<dbReference type="EC" id="3.2.2.20" evidence="8"/>
<dbReference type="InterPro" id="IPR004597">
    <property type="entry name" value="Tag"/>
</dbReference>
<gene>
    <name evidence="10" type="primary">tag</name>
    <name evidence="10" type="ORF">GQN54_00565</name>
</gene>
<dbReference type="Pfam" id="PF03352">
    <property type="entry name" value="Adenine_glyco"/>
    <property type="match status" value="1"/>
</dbReference>
<organism evidence="10 11">
    <name type="scientific">Acidiluteibacter ferrifornacis</name>
    <dbReference type="NCBI Taxonomy" id="2692424"/>
    <lineage>
        <taxon>Bacteria</taxon>
        <taxon>Pseudomonadati</taxon>
        <taxon>Bacteroidota</taxon>
        <taxon>Flavobacteriia</taxon>
        <taxon>Flavobacteriales</taxon>
        <taxon>Cryomorphaceae</taxon>
        <taxon>Acidiluteibacter</taxon>
    </lineage>
</organism>
<name>A0A6N9NHB8_9FLAO</name>
<dbReference type="GO" id="GO:0006284">
    <property type="term" value="P:base-excision repair"/>
    <property type="evidence" value="ECO:0007669"/>
    <property type="project" value="InterPro"/>
</dbReference>